<evidence type="ECO:0000256" key="5">
    <source>
        <dbReference type="ARBA" id="ARBA00023295"/>
    </source>
</evidence>
<dbReference type="Pfam" id="PF00294">
    <property type="entry name" value="PfkB"/>
    <property type="match status" value="1"/>
</dbReference>
<accession>A0A9P5G395</accession>
<organism evidence="7 8">
    <name type="scientific">Geotrichum candidum</name>
    <name type="common">Oospora lactis</name>
    <name type="synonym">Dipodascus geotrichum</name>
    <dbReference type="NCBI Taxonomy" id="1173061"/>
    <lineage>
        <taxon>Eukaryota</taxon>
        <taxon>Fungi</taxon>
        <taxon>Dikarya</taxon>
        <taxon>Ascomycota</taxon>
        <taxon>Saccharomycotina</taxon>
        <taxon>Dipodascomycetes</taxon>
        <taxon>Dipodascales</taxon>
        <taxon>Dipodascaceae</taxon>
        <taxon>Geotrichum</taxon>
    </lineage>
</organism>
<gene>
    <name evidence="7" type="ORF">DV451_003810</name>
</gene>
<evidence type="ECO:0000313" key="7">
    <source>
        <dbReference type="EMBL" id="KAF5097464.1"/>
    </source>
</evidence>
<keyword evidence="5" id="KW-0326">Glycosidase</keyword>
<dbReference type="InterPro" id="IPR011611">
    <property type="entry name" value="PfkB_dom"/>
</dbReference>
<dbReference type="SUPFAM" id="SSF110581">
    <property type="entry name" value="Indigoidine synthase A-like"/>
    <property type="match status" value="1"/>
</dbReference>
<dbReference type="GO" id="GO:0004730">
    <property type="term" value="F:pseudouridylate synthase activity"/>
    <property type="evidence" value="ECO:0007669"/>
    <property type="project" value="InterPro"/>
</dbReference>
<evidence type="ECO:0000256" key="1">
    <source>
        <dbReference type="ARBA" id="ARBA00022723"/>
    </source>
</evidence>
<dbReference type="InterPro" id="IPR029056">
    <property type="entry name" value="Ribokinase-like"/>
</dbReference>
<dbReference type="PANTHER" id="PTHR42909">
    <property type="entry name" value="ZGC:136858"/>
    <property type="match status" value="1"/>
</dbReference>
<keyword evidence="2" id="KW-0378">Hydrolase</keyword>
<dbReference type="Proteomes" id="UP000750522">
    <property type="component" value="Unassembled WGS sequence"/>
</dbReference>
<dbReference type="InterPro" id="IPR007342">
    <property type="entry name" value="PsuG"/>
</dbReference>
<comment type="caution">
    <text evidence="7">The sequence shown here is derived from an EMBL/GenBank/DDBJ whole genome shotgun (WGS) entry which is preliminary data.</text>
</comment>
<dbReference type="Gene3D" id="3.40.1790.10">
    <property type="entry name" value="Indigoidine synthase domain"/>
    <property type="match status" value="1"/>
</dbReference>
<dbReference type="GO" id="GO:0005737">
    <property type="term" value="C:cytoplasm"/>
    <property type="evidence" value="ECO:0007669"/>
    <property type="project" value="TreeGrafter"/>
</dbReference>
<dbReference type="PANTHER" id="PTHR42909:SF1">
    <property type="entry name" value="CARBOHYDRATE KINASE PFKB DOMAIN-CONTAINING PROTEIN"/>
    <property type="match status" value="1"/>
</dbReference>
<feature type="domain" description="Carbohydrate kinase PfkB" evidence="6">
    <location>
        <begin position="579"/>
        <end position="637"/>
    </location>
</feature>
<proteinExistence type="predicted"/>
<sequence length="645" mass="69009">MTLINSLRTLRRFPSVTSASVSKRFISNNLLSVSDEIKQALNDNTPVVALESTVITHGLKYPENLEFALAVEQTVRDNGAIPATIGFFEGKGVVGASKEQITYLAEAINDPERKPTKVSRRDIPHVLSKKLLGGTTIAGTMILANKVGIDVFATGGLGGVHRGAEINFDISADLSELGRTPVGVVCSGPKSILDIAKTMEYLETAGVHVSTYGPKGTNIPGFFAPDSGVPVSDLDANSQFNLQSGSVFCVPAPAEISLSRDFIDGVIAEALIEADKQGITGKEITPFLLGAIIKSTNAIGKNELNEVTEGLKAEAPGNVEIDQQGIIVSDTDRTAQYIAMHDKNGELIVACADMDIIKNMDPEYIEKHIKAAKPSCVLFDGNLGQSPKLATVLAARSVDAVIGFEPTSVEKAADIASILFGKRGQILKAVPHNTVDFSTPNVYELTSMHQKLQDNEYFDVDSWFPIIDALNIGSSFRNRVEVFARSVPEISDILVNGTAQKAIQMLPYIPNLFVKHGPRGVILFQLLLDQKVIDSQLEGLGPNTTSSYDIDAKSNVVSAYFAGKPGSGIGLLIQHFPAIPTAPESIVSVTGAGDTFCGVLTSETARNKEWLLNPLEKSRVIELAQKAASLTIQSSHSVSTKIIDL</sequence>
<evidence type="ECO:0000259" key="6">
    <source>
        <dbReference type="Pfam" id="PF00294"/>
    </source>
</evidence>
<evidence type="ECO:0000256" key="2">
    <source>
        <dbReference type="ARBA" id="ARBA00022801"/>
    </source>
</evidence>
<dbReference type="InterPro" id="IPR022830">
    <property type="entry name" value="Indigdn_synthA-like"/>
</dbReference>
<keyword evidence="4" id="KW-0456">Lyase</keyword>
<evidence type="ECO:0000256" key="4">
    <source>
        <dbReference type="ARBA" id="ARBA00023239"/>
    </source>
</evidence>
<dbReference type="GO" id="GO:0046872">
    <property type="term" value="F:metal ion binding"/>
    <property type="evidence" value="ECO:0007669"/>
    <property type="project" value="UniProtKB-KW"/>
</dbReference>
<evidence type="ECO:0000313" key="8">
    <source>
        <dbReference type="Proteomes" id="UP000750522"/>
    </source>
</evidence>
<dbReference type="AlphaFoldDB" id="A0A9P5G395"/>
<dbReference type="Gene3D" id="3.40.1190.20">
    <property type="match status" value="1"/>
</dbReference>
<evidence type="ECO:0000256" key="3">
    <source>
        <dbReference type="ARBA" id="ARBA00023211"/>
    </source>
</evidence>
<dbReference type="EMBL" id="QQZK01000091">
    <property type="protein sequence ID" value="KAF5097464.1"/>
    <property type="molecule type" value="Genomic_DNA"/>
</dbReference>
<dbReference type="SUPFAM" id="SSF53613">
    <property type="entry name" value="Ribokinase-like"/>
    <property type="match status" value="1"/>
</dbReference>
<dbReference type="GO" id="GO:0016798">
    <property type="term" value="F:hydrolase activity, acting on glycosyl bonds"/>
    <property type="evidence" value="ECO:0007669"/>
    <property type="project" value="UniProtKB-KW"/>
</dbReference>
<dbReference type="Pfam" id="PF04227">
    <property type="entry name" value="Indigoidine_A"/>
    <property type="match status" value="1"/>
</dbReference>
<keyword evidence="1" id="KW-0479">Metal-binding</keyword>
<reference evidence="7" key="2">
    <citation type="submission" date="2020-01" db="EMBL/GenBank/DDBJ databases">
        <authorList>
            <person name="Perkins V."/>
            <person name="Lessard M.-H."/>
            <person name="Dugat-Bony E."/>
            <person name="Frenette M."/>
            <person name="Labrie S."/>
        </authorList>
    </citation>
    <scope>NUCLEOTIDE SEQUENCE</scope>
    <source>
        <strain evidence="7">LMA-70</strain>
    </source>
</reference>
<protein>
    <recommendedName>
        <fullName evidence="6">Carbohydrate kinase PfkB domain-containing protein</fullName>
    </recommendedName>
</protein>
<name>A0A9P5G395_GEOCN</name>
<reference evidence="7" key="1">
    <citation type="journal article" date="2020" name="Front. Microbiol.">
        <title>Phenotypic and Genetic Characterization of the Cheese Ripening Yeast Geotrichum candidum.</title>
        <authorList>
            <person name="Perkins V."/>
            <person name="Vignola S."/>
            <person name="Lessard M.H."/>
            <person name="Plante P.L."/>
            <person name="Corbeil J."/>
            <person name="Dugat-Bony E."/>
            <person name="Frenette M."/>
            <person name="Labrie S."/>
        </authorList>
    </citation>
    <scope>NUCLEOTIDE SEQUENCE</scope>
    <source>
        <strain evidence="7">LMA-70</strain>
    </source>
</reference>
<keyword evidence="3" id="KW-0464">Manganese</keyword>